<evidence type="ECO:0000256" key="4">
    <source>
        <dbReference type="ARBA" id="ARBA00023136"/>
    </source>
</evidence>
<keyword evidence="2 5" id="KW-0812">Transmembrane</keyword>
<dbReference type="InterPro" id="IPR002810">
    <property type="entry name" value="NfeD-like_C"/>
</dbReference>
<feature type="transmembrane region" description="Helical" evidence="5">
    <location>
        <begin position="6"/>
        <end position="25"/>
    </location>
</feature>
<evidence type="ECO:0000313" key="8">
    <source>
        <dbReference type="Proteomes" id="UP001172083"/>
    </source>
</evidence>
<evidence type="ECO:0000256" key="5">
    <source>
        <dbReference type="SAM" id="Phobius"/>
    </source>
</evidence>
<evidence type="ECO:0000256" key="2">
    <source>
        <dbReference type="ARBA" id="ARBA00022692"/>
    </source>
</evidence>
<dbReference type="Gene3D" id="2.40.50.140">
    <property type="entry name" value="Nucleic acid-binding proteins"/>
    <property type="match status" value="1"/>
</dbReference>
<evidence type="ECO:0000256" key="1">
    <source>
        <dbReference type="ARBA" id="ARBA00004141"/>
    </source>
</evidence>
<protein>
    <submittedName>
        <fullName evidence="7">NfeD family protein</fullName>
    </submittedName>
</protein>
<dbReference type="PANTHER" id="PTHR33507">
    <property type="entry name" value="INNER MEMBRANE PROTEIN YBBJ"/>
    <property type="match status" value="1"/>
</dbReference>
<keyword evidence="3 5" id="KW-1133">Transmembrane helix</keyword>
<sequence>MIIWVVIIGLILFGLGLIIVEVIFVPGTTIVGILGIGLAGFGIYLSFTNFGSNVGTVVLVGTAIIATLALVISFRKGVWKKFALKDQISSKFNEHIRISAAEGDEGIALSSLRPFGKAEINEKVFEVKTNGNYVDAGQKIKVIKIDKNKIIVEPIKLEE</sequence>
<dbReference type="EMBL" id="JAUJEB010000009">
    <property type="protein sequence ID" value="MDN5216401.1"/>
    <property type="molecule type" value="Genomic_DNA"/>
</dbReference>
<name>A0ABT8LHA6_9BACT</name>
<dbReference type="Pfam" id="PF01957">
    <property type="entry name" value="NfeD"/>
    <property type="match status" value="1"/>
</dbReference>
<feature type="transmembrane region" description="Helical" evidence="5">
    <location>
        <begin position="53"/>
        <end position="74"/>
    </location>
</feature>
<dbReference type="InterPro" id="IPR052165">
    <property type="entry name" value="Membrane_assoc_protease"/>
</dbReference>
<comment type="caution">
    <text evidence="7">The sequence shown here is derived from an EMBL/GenBank/DDBJ whole genome shotgun (WGS) entry which is preliminary data.</text>
</comment>
<keyword evidence="4 5" id="KW-0472">Membrane</keyword>
<accession>A0ABT8LHA6</accession>
<feature type="domain" description="NfeD-like C-terminal" evidence="6">
    <location>
        <begin position="102"/>
        <end position="154"/>
    </location>
</feature>
<evidence type="ECO:0000256" key="3">
    <source>
        <dbReference type="ARBA" id="ARBA00022989"/>
    </source>
</evidence>
<reference evidence="7" key="1">
    <citation type="submission" date="2023-06" db="EMBL/GenBank/DDBJ databases">
        <title>Genomic of Agaribacillus aureum.</title>
        <authorList>
            <person name="Wang G."/>
        </authorList>
    </citation>
    <scope>NUCLEOTIDE SEQUENCE</scope>
    <source>
        <strain evidence="7">BMA12</strain>
    </source>
</reference>
<comment type="subcellular location">
    <subcellularLocation>
        <location evidence="1">Membrane</location>
        <topology evidence="1">Multi-pass membrane protein</topology>
    </subcellularLocation>
</comment>
<dbReference type="PANTHER" id="PTHR33507:SF3">
    <property type="entry name" value="INNER MEMBRANE PROTEIN YBBJ"/>
    <property type="match status" value="1"/>
</dbReference>
<dbReference type="Proteomes" id="UP001172083">
    <property type="component" value="Unassembled WGS sequence"/>
</dbReference>
<dbReference type="InterPro" id="IPR012340">
    <property type="entry name" value="NA-bd_OB-fold"/>
</dbReference>
<feature type="transmembrane region" description="Helical" evidence="5">
    <location>
        <begin position="30"/>
        <end position="47"/>
    </location>
</feature>
<keyword evidence="8" id="KW-1185">Reference proteome</keyword>
<evidence type="ECO:0000313" key="7">
    <source>
        <dbReference type="EMBL" id="MDN5216401.1"/>
    </source>
</evidence>
<gene>
    <name evidence="7" type="ORF">QQ020_30315</name>
</gene>
<proteinExistence type="predicted"/>
<evidence type="ECO:0000259" key="6">
    <source>
        <dbReference type="Pfam" id="PF01957"/>
    </source>
</evidence>
<organism evidence="7 8">
    <name type="scientific">Agaribacillus aureus</name>
    <dbReference type="NCBI Taxonomy" id="3051825"/>
    <lineage>
        <taxon>Bacteria</taxon>
        <taxon>Pseudomonadati</taxon>
        <taxon>Bacteroidota</taxon>
        <taxon>Cytophagia</taxon>
        <taxon>Cytophagales</taxon>
        <taxon>Splendidivirgaceae</taxon>
        <taxon>Agaribacillus</taxon>
    </lineage>
</organism>
<dbReference type="RefSeq" id="WP_346761740.1">
    <property type="nucleotide sequence ID" value="NZ_JAUJEB010000009.1"/>
</dbReference>